<dbReference type="GO" id="GO:0005886">
    <property type="term" value="C:plasma membrane"/>
    <property type="evidence" value="ECO:0007669"/>
    <property type="project" value="UniProtKB-SubCell"/>
</dbReference>
<dbReference type="InterPro" id="IPR035906">
    <property type="entry name" value="MetI-like_sf"/>
</dbReference>
<dbReference type="PANTHER" id="PTHR30193">
    <property type="entry name" value="ABC TRANSPORTER PERMEASE PROTEIN"/>
    <property type="match status" value="1"/>
</dbReference>
<accession>A0A3P1TDG4</accession>
<feature type="compositionally biased region" description="Low complexity" evidence="8">
    <location>
        <begin position="1"/>
        <end position="13"/>
    </location>
</feature>
<dbReference type="InterPro" id="IPR000515">
    <property type="entry name" value="MetI-like"/>
</dbReference>
<reference evidence="10 11" key="1">
    <citation type="submission" date="2018-11" db="EMBL/GenBank/DDBJ databases">
        <title>Genomes From Bacteria Associated with the Canine Oral Cavity: a Test Case for Automated Genome-Based Taxonomic Assignment.</title>
        <authorList>
            <person name="Coil D.A."/>
            <person name="Jospin G."/>
            <person name="Darling A.E."/>
            <person name="Wallis C."/>
            <person name="Davis I.J."/>
            <person name="Harris S."/>
            <person name="Eisen J.A."/>
            <person name="Holcombe L.J."/>
            <person name="O'Flynn C."/>
        </authorList>
    </citation>
    <scope>NUCLEOTIDE SEQUENCE [LARGE SCALE GENOMIC DNA]</scope>
    <source>
        <strain evidence="10 11">OH887_COT-365</strain>
    </source>
</reference>
<comment type="similarity">
    <text evidence="7">Belongs to the binding-protein-dependent transport system permease family.</text>
</comment>
<evidence type="ECO:0000313" key="10">
    <source>
        <dbReference type="EMBL" id="RRD07280.1"/>
    </source>
</evidence>
<keyword evidence="5 7" id="KW-1133">Transmembrane helix</keyword>
<keyword evidence="3" id="KW-1003">Cell membrane</keyword>
<evidence type="ECO:0000256" key="4">
    <source>
        <dbReference type="ARBA" id="ARBA00022692"/>
    </source>
</evidence>
<dbReference type="SUPFAM" id="SSF161098">
    <property type="entry name" value="MetI-like"/>
    <property type="match status" value="1"/>
</dbReference>
<feature type="transmembrane region" description="Helical" evidence="7">
    <location>
        <begin position="123"/>
        <end position="143"/>
    </location>
</feature>
<dbReference type="Pfam" id="PF00528">
    <property type="entry name" value="BPD_transp_1"/>
    <property type="match status" value="1"/>
</dbReference>
<dbReference type="EMBL" id="RQZG01000001">
    <property type="protein sequence ID" value="RRD07280.1"/>
    <property type="molecule type" value="Genomic_DNA"/>
</dbReference>
<dbReference type="Gene3D" id="1.10.3720.10">
    <property type="entry name" value="MetI-like"/>
    <property type="match status" value="1"/>
</dbReference>
<dbReference type="InterPro" id="IPR051393">
    <property type="entry name" value="ABC_transporter_permease"/>
</dbReference>
<keyword evidence="4 7" id="KW-0812">Transmembrane</keyword>
<feature type="transmembrane region" description="Helical" evidence="7">
    <location>
        <begin position="21"/>
        <end position="44"/>
    </location>
</feature>
<keyword evidence="2 7" id="KW-0813">Transport</keyword>
<feature type="region of interest" description="Disordered" evidence="8">
    <location>
        <begin position="1"/>
        <end position="20"/>
    </location>
</feature>
<evidence type="ECO:0000256" key="6">
    <source>
        <dbReference type="ARBA" id="ARBA00023136"/>
    </source>
</evidence>
<evidence type="ECO:0000256" key="5">
    <source>
        <dbReference type="ARBA" id="ARBA00022989"/>
    </source>
</evidence>
<feature type="domain" description="ABC transmembrane type-1" evidence="9">
    <location>
        <begin position="84"/>
        <end position="300"/>
    </location>
</feature>
<evidence type="ECO:0000313" key="11">
    <source>
        <dbReference type="Proteomes" id="UP000280819"/>
    </source>
</evidence>
<dbReference type="GO" id="GO:0055085">
    <property type="term" value="P:transmembrane transport"/>
    <property type="evidence" value="ECO:0007669"/>
    <property type="project" value="InterPro"/>
</dbReference>
<dbReference type="CDD" id="cd06261">
    <property type="entry name" value="TM_PBP2"/>
    <property type="match status" value="1"/>
</dbReference>
<comment type="caution">
    <text evidence="10">The sequence shown here is derived from an EMBL/GenBank/DDBJ whole genome shotgun (WGS) entry which is preliminary data.</text>
</comment>
<evidence type="ECO:0000256" key="8">
    <source>
        <dbReference type="SAM" id="MobiDB-lite"/>
    </source>
</evidence>
<feature type="transmembrane region" description="Helical" evidence="7">
    <location>
        <begin position="163"/>
        <end position="191"/>
    </location>
</feature>
<dbReference type="OrthoDB" id="9804439at2"/>
<feature type="transmembrane region" description="Helical" evidence="7">
    <location>
        <begin position="89"/>
        <end position="111"/>
    </location>
</feature>
<evidence type="ECO:0000256" key="2">
    <source>
        <dbReference type="ARBA" id="ARBA00022448"/>
    </source>
</evidence>
<comment type="subcellular location">
    <subcellularLocation>
        <location evidence="1 7">Cell membrane</location>
        <topology evidence="1 7">Multi-pass membrane protein</topology>
    </subcellularLocation>
</comment>
<organism evidence="10 11">
    <name type="scientific">Arachnia propionica</name>
    <dbReference type="NCBI Taxonomy" id="1750"/>
    <lineage>
        <taxon>Bacteria</taxon>
        <taxon>Bacillati</taxon>
        <taxon>Actinomycetota</taxon>
        <taxon>Actinomycetes</taxon>
        <taxon>Propionibacteriales</taxon>
        <taxon>Propionibacteriaceae</taxon>
        <taxon>Arachnia</taxon>
    </lineage>
</organism>
<feature type="transmembrane region" description="Helical" evidence="7">
    <location>
        <begin position="225"/>
        <end position="245"/>
    </location>
</feature>
<feature type="transmembrane region" description="Helical" evidence="7">
    <location>
        <begin position="281"/>
        <end position="302"/>
    </location>
</feature>
<dbReference type="PANTHER" id="PTHR30193:SF37">
    <property type="entry name" value="INNER MEMBRANE ABC TRANSPORTER PERMEASE PROTEIN YCJO"/>
    <property type="match status" value="1"/>
</dbReference>
<dbReference type="AlphaFoldDB" id="A0A3P1TDG4"/>
<protein>
    <submittedName>
        <fullName evidence="10">Sugar ABC transporter permease</fullName>
    </submittedName>
</protein>
<evidence type="ECO:0000256" key="1">
    <source>
        <dbReference type="ARBA" id="ARBA00004651"/>
    </source>
</evidence>
<dbReference type="PROSITE" id="PS50928">
    <property type="entry name" value="ABC_TM1"/>
    <property type="match status" value="1"/>
</dbReference>
<name>A0A3P1TDG4_9ACTN</name>
<evidence type="ECO:0000256" key="3">
    <source>
        <dbReference type="ARBA" id="ARBA00022475"/>
    </source>
</evidence>
<proteinExistence type="inferred from homology"/>
<gene>
    <name evidence="10" type="ORF">EII34_02000</name>
</gene>
<evidence type="ECO:0000256" key="7">
    <source>
        <dbReference type="RuleBase" id="RU363032"/>
    </source>
</evidence>
<dbReference type="RefSeq" id="WP_124842342.1">
    <property type="nucleotide sequence ID" value="NZ_RQZG01000001.1"/>
</dbReference>
<sequence length="311" mass="34153">MAVDRSGGTSSPSSRRRSNPMSVGAWPLLFIGPLLLGVLLFYYYPILGNFWTSLNKANAFGGDPRFVGFDNYAELFSRPTLPSATVNTLIYTAVVLLAVPISVGIASLMELPGLKGRTFYRIAFFMPYLAMPVAIVQVWRLFYNGTFGILNQVLRFLGVQDPPFWLSTPGLTILATAVFGIWASIGFNVIILSAGLKSIPKELYEAASIDGATAWHQFRSITVPLLTPSIFFLMIMQAIGGFQLFDSLYAMLGPNNPAAEQSRSLVSLFYQEAFVTQNRGVGAAVTIVILLLVGLVTALQFWGQKKWVHYV</sequence>
<keyword evidence="6 7" id="KW-0472">Membrane</keyword>
<dbReference type="Proteomes" id="UP000280819">
    <property type="component" value="Unassembled WGS sequence"/>
</dbReference>
<evidence type="ECO:0000259" key="9">
    <source>
        <dbReference type="PROSITE" id="PS50928"/>
    </source>
</evidence>